<dbReference type="OrthoDB" id="7066173at2"/>
<evidence type="ECO:0000313" key="2">
    <source>
        <dbReference type="EMBL" id="OTQ01292.1"/>
    </source>
</evidence>
<dbReference type="EMBL" id="NARP01000003">
    <property type="protein sequence ID" value="OTQ01292.1"/>
    <property type="molecule type" value="Genomic_DNA"/>
</dbReference>
<feature type="transmembrane region" description="Helical" evidence="1">
    <location>
        <begin position="6"/>
        <end position="25"/>
    </location>
</feature>
<reference evidence="4 7" key="2">
    <citation type="submission" date="2018-05" db="EMBL/GenBank/DDBJ databases">
        <title>Reference genomes for bee gut microbiota database.</title>
        <authorList>
            <person name="Ellegaard K.M."/>
        </authorList>
    </citation>
    <scope>NUCLEOTIDE SEQUENCE [LARGE SCALE GENOMIC DNA]</scope>
    <source>
        <strain evidence="4 7">ESL0177</strain>
    </source>
</reference>
<keyword evidence="1" id="KW-1133">Transmembrane helix</keyword>
<reference evidence="5 6" key="1">
    <citation type="submission" date="2017-03" db="EMBL/GenBank/DDBJ databases">
        <title>Comparative genomics of honeybee gut symbionts reveal geographically distinct and subgroup specific antibiotic resistance.</title>
        <authorList>
            <person name="Ludvigsen J."/>
            <person name="Porcellato D."/>
            <person name="Labee-Lund T.M."/>
            <person name="Amdam G.V."/>
            <person name="Rudi K."/>
        </authorList>
    </citation>
    <scope>NUCLEOTIDE SEQUENCE [LARGE SCALE GENOMIC DNA]</scope>
    <source>
        <strain evidence="2 6">A-7-12</strain>
        <strain evidence="3 5">A-9-12</strain>
    </source>
</reference>
<dbReference type="Proteomes" id="UP000194800">
    <property type="component" value="Unassembled WGS sequence"/>
</dbReference>
<gene>
    <name evidence="3" type="ORF">B6C91_04895</name>
    <name evidence="2" type="ORF">B6D08_01310</name>
    <name evidence="4" type="ORF">DKK79_08875</name>
</gene>
<protein>
    <submittedName>
        <fullName evidence="4">Transcriptional regulator</fullName>
    </submittedName>
</protein>
<evidence type="ECO:0000313" key="3">
    <source>
        <dbReference type="EMBL" id="OTQ10695.1"/>
    </source>
</evidence>
<evidence type="ECO:0000313" key="5">
    <source>
        <dbReference type="Proteomes" id="UP000194800"/>
    </source>
</evidence>
<dbReference type="EMBL" id="QGLP01000005">
    <property type="protein sequence ID" value="PXZ04457.1"/>
    <property type="molecule type" value="Genomic_DNA"/>
</dbReference>
<organism evidence="2 6">
    <name type="scientific">Gilliamella apicola</name>
    <dbReference type="NCBI Taxonomy" id="1196095"/>
    <lineage>
        <taxon>Bacteria</taxon>
        <taxon>Pseudomonadati</taxon>
        <taxon>Pseudomonadota</taxon>
        <taxon>Gammaproteobacteria</taxon>
        <taxon>Orbales</taxon>
        <taxon>Orbaceae</taxon>
        <taxon>Gilliamella</taxon>
    </lineage>
</organism>
<proteinExistence type="predicted"/>
<accession>A0A242NL90</accession>
<sequence>MRFVNMNIVIIASVVFVLQSILSLMQIRYYQRYMYNITQQYSNSKNYHLYSSIERKKLGSSAIVVMVIDENKMVKECQLLKGKSIFAKFKPLTRFYGCHLSQILTNLKEESETRKLSLEERAIIKMGTNQLPV</sequence>
<dbReference type="Pfam" id="PF06923">
    <property type="entry name" value="GutM"/>
    <property type="match status" value="1"/>
</dbReference>
<dbReference type="EMBL" id="NART01000014">
    <property type="protein sequence ID" value="OTQ10695.1"/>
    <property type="molecule type" value="Genomic_DNA"/>
</dbReference>
<name>A0A242NL90_9GAMM</name>
<dbReference type="Proteomes" id="UP000247483">
    <property type="component" value="Unassembled WGS sequence"/>
</dbReference>
<evidence type="ECO:0000313" key="4">
    <source>
        <dbReference type="EMBL" id="PXZ04457.1"/>
    </source>
</evidence>
<dbReference type="InterPro" id="IPR009693">
    <property type="entry name" value="Glucitol_operon_activator"/>
</dbReference>
<keyword evidence="5" id="KW-1185">Reference proteome</keyword>
<keyword evidence="1" id="KW-0472">Membrane</keyword>
<dbReference type="Proteomes" id="UP000194977">
    <property type="component" value="Unassembled WGS sequence"/>
</dbReference>
<comment type="caution">
    <text evidence="2">The sequence shown here is derived from an EMBL/GenBank/DDBJ whole genome shotgun (WGS) entry which is preliminary data.</text>
</comment>
<evidence type="ECO:0000313" key="7">
    <source>
        <dbReference type="Proteomes" id="UP000247483"/>
    </source>
</evidence>
<evidence type="ECO:0000313" key="6">
    <source>
        <dbReference type="Proteomes" id="UP000194977"/>
    </source>
</evidence>
<evidence type="ECO:0000256" key="1">
    <source>
        <dbReference type="SAM" id="Phobius"/>
    </source>
</evidence>
<dbReference type="AlphaFoldDB" id="A0A242NL90"/>
<keyword evidence="1" id="KW-0812">Transmembrane</keyword>